<keyword evidence="4" id="KW-0812">Transmembrane</keyword>
<keyword evidence="5" id="KW-0732">Signal</keyword>
<dbReference type="InterPro" id="IPR011712">
    <property type="entry name" value="Sig_transdc_His_kin_sub3_dim/P"/>
</dbReference>
<dbReference type="Proteomes" id="UP000450012">
    <property type="component" value="Unassembled WGS sequence"/>
</dbReference>
<evidence type="ECO:0000259" key="6">
    <source>
        <dbReference type="SMART" id="SM00387"/>
    </source>
</evidence>
<dbReference type="Pfam" id="PF02518">
    <property type="entry name" value="HATPase_c"/>
    <property type="match status" value="1"/>
</dbReference>
<sequence>MLSRIVLLLLALLPCLARALTPHTPLHDYNRASWLTKDGAPPEIVSMAQTKDGWLWMTGPYGLHRFDGVRFEKVRLPLAENTARSRVGFIRAHPDGDLWLSYFYGGGLSVLHPNGKLEDIVSIGKLPTVSQLAFDDNGDIWAVSHGGAFRIQPGKVQRLGAEQGLPGDVHDVRIDRYGRIWVAGAQAVYLYDRASGKFEAVRELPMRTSLIESPDGRIWSANFQKIEALPAPTDPAARMAAPNLSSAPGFGSDWVARFDRDGNLWQLKCPNDMCVTPAPVVASTSVIIPAPQAPAQLKPAPGTTNYAGNAILEDREHNIWVATLDGLDRYRDNRLQRIRISSSRTASSMVTDDTGQTWVSDPFNAAVWRMKGGAEPERDPTPAFLVSTDFGGALLLVGAYDIERRHQGKVEKIAYPAIPGPDGKPQAIEPWGVTDDGKRLWLMGKQTGLIARVNGQWLPRAKFNIPKRIVLGVAGNKPGQMWMATGDNTVELLDENDKLTAYPSPIIGTPTGLFSEEDTVVAGDQGLAVFIEGSFQLLTATDPEVLQEISGFVVTPDGDRWLNGGKGLVHVRHADWKAALTNPELPLRFELFGLRDGYVGKAMLFSRHPSARLDKDGNLWLSSTAGILRLDTRAIPRNAVAPIAKLEGLHTGAASYKIQPGLALPPGSTNVNFTYTAASLRQPEAVRFQYRLDGADSDWQDAGSRRAAYYTNMSPGAYRFRVRAANEDGLWSEQPAAVDFEIPATFTQTPWFKAICVLAAALLLYLLYWYRLRIVTARLEERMEVRLAERERIARTLHDTFLQSVQGVVLRLDAAVDTLPDDSAARKSLSAVLNSARDSISEGRAQVHELRSADVDEVESRLRDVAALLSASYPGVQFALAASGARTALQPHIVDEVSEIGCEAVRNAYQHAQAAQIEIQLNYAPQQFTLVVRDNGKGMSPAPAQGHWGLVGMRERAARIGAALEVNSTPGQGSSVTLMLSAARAYAGKKQPWWRRWFSK</sequence>
<dbReference type="Gene3D" id="2.130.10.10">
    <property type="entry name" value="YVTN repeat-like/Quinoprotein amine dehydrogenase"/>
    <property type="match status" value="2"/>
</dbReference>
<dbReference type="AlphaFoldDB" id="A0A7X4GQ24"/>
<dbReference type="GO" id="GO:0000155">
    <property type="term" value="F:phosphorelay sensor kinase activity"/>
    <property type="evidence" value="ECO:0007669"/>
    <property type="project" value="InterPro"/>
</dbReference>
<evidence type="ECO:0000256" key="4">
    <source>
        <dbReference type="SAM" id="Phobius"/>
    </source>
</evidence>
<dbReference type="SMART" id="SM00387">
    <property type="entry name" value="HATPase_c"/>
    <property type="match status" value="1"/>
</dbReference>
<protein>
    <recommendedName>
        <fullName evidence="6">Histidine kinase/HSP90-like ATPase domain-containing protein</fullName>
    </recommendedName>
</protein>
<accession>A0A7X4GQ24</accession>
<keyword evidence="3" id="KW-0902">Two-component regulatory system</keyword>
<dbReference type="InterPro" id="IPR013783">
    <property type="entry name" value="Ig-like_fold"/>
</dbReference>
<dbReference type="GO" id="GO:0046983">
    <property type="term" value="F:protein dimerization activity"/>
    <property type="evidence" value="ECO:0007669"/>
    <property type="project" value="InterPro"/>
</dbReference>
<feature type="domain" description="Histidine kinase/HSP90-like ATPase" evidence="6">
    <location>
        <begin position="892"/>
        <end position="984"/>
    </location>
</feature>
<reference evidence="7 8" key="1">
    <citation type="submission" date="2019-12" db="EMBL/GenBank/DDBJ databases">
        <title>Novel species isolated from a subtropical stream in China.</title>
        <authorList>
            <person name="Lu H."/>
        </authorList>
    </citation>
    <scope>NUCLEOTIDE SEQUENCE [LARGE SCALE GENOMIC DNA]</scope>
    <source>
        <strain evidence="7 8">FT55W</strain>
    </source>
</reference>
<dbReference type="Pfam" id="PF07730">
    <property type="entry name" value="HisKA_3"/>
    <property type="match status" value="1"/>
</dbReference>
<dbReference type="PANTHER" id="PTHR24421:SF62">
    <property type="entry name" value="SENSORY TRANSDUCTION HISTIDINE KINASE"/>
    <property type="match status" value="1"/>
</dbReference>
<dbReference type="CDD" id="cd16917">
    <property type="entry name" value="HATPase_UhpB-NarQ-NarX-like"/>
    <property type="match status" value="1"/>
</dbReference>
<dbReference type="SUPFAM" id="SSF63829">
    <property type="entry name" value="Calcium-dependent phosphotriesterase"/>
    <property type="match status" value="3"/>
</dbReference>
<evidence type="ECO:0000256" key="2">
    <source>
        <dbReference type="ARBA" id="ARBA00022777"/>
    </source>
</evidence>
<keyword evidence="4" id="KW-1133">Transmembrane helix</keyword>
<evidence type="ECO:0000256" key="1">
    <source>
        <dbReference type="ARBA" id="ARBA00022679"/>
    </source>
</evidence>
<name>A0A7X4GQ24_9BURK</name>
<dbReference type="Gene3D" id="1.20.5.1930">
    <property type="match status" value="1"/>
</dbReference>
<feature type="signal peptide" evidence="5">
    <location>
        <begin position="1"/>
        <end position="19"/>
    </location>
</feature>
<dbReference type="EMBL" id="WWCK01000003">
    <property type="protein sequence ID" value="MYM67144.1"/>
    <property type="molecule type" value="Genomic_DNA"/>
</dbReference>
<comment type="caution">
    <text evidence="7">The sequence shown here is derived from an EMBL/GenBank/DDBJ whole genome shotgun (WGS) entry which is preliminary data.</text>
</comment>
<evidence type="ECO:0000256" key="5">
    <source>
        <dbReference type="SAM" id="SignalP"/>
    </source>
</evidence>
<dbReference type="Gene3D" id="3.30.565.10">
    <property type="entry name" value="Histidine kinase-like ATPase, C-terminal domain"/>
    <property type="match status" value="1"/>
</dbReference>
<dbReference type="GO" id="GO:0016020">
    <property type="term" value="C:membrane"/>
    <property type="evidence" value="ECO:0007669"/>
    <property type="project" value="InterPro"/>
</dbReference>
<feature type="chain" id="PRO_5031228982" description="Histidine kinase/HSP90-like ATPase domain-containing protein" evidence="5">
    <location>
        <begin position="20"/>
        <end position="1000"/>
    </location>
</feature>
<dbReference type="PANTHER" id="PTHR24421">
    <property type="entry name" value="NITRATE/NITRITE SENSOR PROTEIN NARX-RELATED"/>
    <property type="match status" value="1"/>
</dbReference>
<keyword evidence="8" id="KW-1185">Reference proteome</keyword>
<evidence type="ECO:0000313" key="7">
    <source>
        <dbReference type="EMBL" id="MYM67144.1"/>
    </source>
</evidence>
<proteinExistence type="predicted"/>
<evidence type="ECO:0000256" key="3">
    <source>
        <dbReference type="ARBA" id="ARBA00023012"/>
    </source>
</evidence>
<evidence type="ECO:0000313" key="8">
    <source>
        <dbReference type="Proteomes" id="UP000450012"/>
    </source>
</evidence>
<dbReference type="RefSeq" id="WP_161013708.1">
    <property type="nucleotide sequence ID" value="NZ_WWCK01000003.1"/>
</dbReference>
<dbReference type="Gene3D" id="2.60.40.10">
    <property type="entry name" value="Immunoglobulins"/>
    <property type="match status" value="1"/>
</dbReference>
<dbReference type="InterPro" id="IPR036890">
    <property type="entry name" value="HATPase_C_sf"/>
</dbReference>
<keyword evidence="4" id="KW-0472">Membrane</keyword>
<dbReference type="InterPro" id="IPR003594">
    <property type="entry name" value="HATPase_dom"/>
</dbReference>
<feature type="transmembrane region" description="Helical" evidence="4">
    <location>
        <begin position="751"/>
        <end position="770"/>
    </location>
</feature>
<dbReference type="InterPro" id="IPR011123">
    <property type="entry name" value="Y_Y_Y"/>
</dbReference>
<organism evidence="7 8">
    <name type="scientific">Duganella rivi</name>
    <dbReference type="NCBI Taxonomy" id="2666083"/>
    <lineage>
        <taxon>Bacteria</taxon>
        <taxon>Pseudomonadati</taxon>
        <taxon>Pseudomonadota</taxon>
        <taxon>Betaproteobacteria</taxon>
        <taxon>Burkholderiales</taxon>
        <taxon>Oxalobacteraceae</taxon>
        <taxon>Telluria group</taxon>
        <taxon>Duganella</taxon>
    </lineage>
</organism>
<dbReference type="InterPro" id="IPR050482">
    <property type="entry name" value="Sensor_HK_TwoCompSys"/>
</dbReference>
<gene>
    <name evidence="7" type="ORF">GTP45_09910</name>
</gene>
<keyword evidence="1" id="KW-0808">Transferase</keyword>
<keyword evidence="2" id="KW-0418">Kinase</keyword>
<dbReference type="SUPFAM" id="SSF55874">
    <property type="entry name" value="ATPase domain of HSP90 chaperone/DNA topoisomerase II/histidine kinase"/>
    <property type="match status" value="1"/>
</dbReference>
<dbReference type="Pfam" id="PF07495">
    <property type="entry name" value="Y_Y_Y"/>
    <property type="match status" value="1"/>
</dbReference>
<dbReference type="InterPro" id="IPR015943">
    <property type="entry name" value="WD40/YVTN_repeat-like_dom_sf"/>
</dbReference>